<name>A0A6G6GNX9_9FLAO</name>
<dbReference type="AlphaFoldDB" id="A0A6G6GNX9"/>
<accession>A0A6G6GNX9</accession>
<keyword evidence="3" id="KW-1185">Reference proteome</keyword>
<dbReference type="EMBL" id="CP049057">
    <property type="protein sequence ID" value="QIE60262.1"/>
    <property type="molecule type" value="Genomic_DNA"/>
</dbReference>
<reference evidence="2 3" key="1">
    <citation type="submission" date="2020-02" db="EMBL/GenBank/DDBJ databases">
        <title>Complete genome sequence of Flavobacteriaceae bacterium.</title>
        <authorList>
            <person name="Kim S.-J."/>
            <person name="Kim Y.-S."/>
            <person name="Kim K.-H."/>
        </authorList>
    </citation>
    <scope>NUCLEOTIDE SEQUENCE [LARGE SCALE GENOMIC DNA]</scope>
    <source>
        <strain evidence="2 3">RR4-40</strain>
    </source>
</reference>
<dbReference type="Proteomes" id="UP000505306">
    <property type="component" value="Chromosome"/>
</dbReference>
<evidence type="ECO:0000256" key="1">
    <source>
        <dbReference type="SAM" id="SignalP"/>
    </source>
</evidence>
<sequence length="170" mass="19131">MRAKALLGILLIICTFSFGQDIDEVEVEIEEEIEEVAANEIIVFITVATDLYPKTYPAPHDNGYWSEDGKAFLKATYRSNSYTDFKEYINTEISGIKTIESKEIELGGLQFMYKKMEQDRAGELVEIVSYIKKNNETSVLEVGGFFPKGTESTYKSAIENAAISAKLIKE</sequence>
<organism evidence="2 3">
    <name type="scientific">Rasiella rasia</name>
    <dbReference type="NCBI Taxonomy" id="2744027"/>
    <lineage>
        <taxon>Bacteria</taxon>
        <taxon>Pseudomonadati</taxon>
        <taxon>Bacteroidota</taxon>
        <taxon>Flavobacteriia</taxon>
        <taxon>Flavobacteriales</taxon>
        <taxon>Flavobacteriaceae</taxon>
        <taxon>Rasiella</taxon>
    </lineage>
</organism>
<feature type="signal peptide" evidence="1">
    <location>
        <begin position="1"/>
        <end position="19"/>
    </location>
</feature>
<evidence type="ECO:0000313" key="2">
    <source>
        <dbReference type="EMBL" id="QIE60262.1"/>
    </source>
</evidence>
<feature type="chain" id="PRO_5026075422" evidence="1">
    <location>
        <begin position="20"/>
        <end position="170"/>
    </location>
</feature>
<dbReference type="KEGG" id="mgel:G5B37_12020"/>
<proteinExistence type="predicted"/>
<evidence type="ECO:0000313" key="3">
    <source>
        <dbReference type="Proteomes" id="UP000505306"/>
    </source>
</evidence>
<gene>
    <name evidence="2" type="ORF">G5B37_12020</name>
</gene>
<protein>
    <submittedName>
        <fullName evidence="2">Uncharacterized protein</fullName>
    </submittedName>
</protein>
<keyword evidence="1" id="KW-0732">Signal</keyword>
<dbReference type="RefSeq" id="WP_164680274.1">
    <property type="nucleotide sequence ID" value="NZ_CP049057.1"/>
</dbReference>